<keyword evidence="3" id="KW-1185">Reference proteome</keyword>
<proteinExistence type="predicted"/>
<reference evidence="2" key="1">
    <citation type="submission" date="2023-06" db="EMBL/GenBank/DDBJ databases">
        <authorList>
            <consortium name="Lawrence Berkeley National Laboratory"/>
            <person name="Ahrendt S."/>
            <person name="Sahu N."/>
            <person name="Indic B."/>
            <person name="Wong-Bajracharya J."/>
            <person name="Merenyi Z."/>
            <person name="Ke H.-M."/>
            <person name="Monk M."/>
            <person name="Kocsube S."/>
            <person name="Drula E."/>
            <person name="Lipzen A."/>
            <person name="Balint B."/>
            <person name="Henrissat B."/>
            <person name="Andreopoulos B."/>
            <person name="Martin F.M."/>
            <person name="Harder C.B."/>
            <person name="Rigling D."/>
            <person name="Ford K.L."/>
            <person name="Foster G.D."/>
            <person name="Pangilinan J."/>
            <person name="Papanicolaou A."/>
            <person name="Barry K."/>
            <person name="LaButti K."/>
            <person name="Viragh M."/>
            <person name="Koriabine M."/>
            <person name="Yan M."/>
            <person name="Riley R."/>
            <person name="Champramary S."/>
            <person name="Plett K.L."/>
            <person name="Tsai I.J."/>
            <person name="Slot J."/>
            <person name="Sipos G."/>
            <person name="Plett J."/>
            <person name="Nagy L.G."/>
            <person name="Grigoriev I.V."/>
        </authorList>
    </citation>
    <scope>NUCLEOTIDE SEQUENCE</scope>
    <source>
        <strain evidence="2">FPL87.14</strain>
    </source>
</reference>
<feature type="region of interest" description="Disordered" evidence="1">
    <location>
        <begin position="149"/>
        <end position="171"/>
    </location>
</feature>
<dbReference type="AlphaFoldDB" id="A0AA39J828"/>
<name>A0AA39J828_9AGAR</name>
<sequence length="171" mass="18595">MSGDSTSAAISMREGLPKVKLATRTTTNEMMATTTMGAGTAMLCSSAMGRTRRGMLEKESTEGRHRKAGDVEEEGVTMIRIPTADNNDYRNALLGIEEGVKGATIAPTIMPHPDVLVIMHHHPIPIPRLTSRYPPPRLIHHDDDLTSPVFDIGEHSGEDTHSLDDHALHAL</sequence>
<protein>
    <submittedName>
        <fullName evidence="2">Uncharacterized protein</fullName>
    </submittedName>
</protein>
<evidence type="ECO:0000313" key="2">
    <source>
        <dbReference type="EMBL" id="KAK0435973.1"/>
    </source>
</evidence>
<organism evidence="2 3">
    <name type="scientific">Armillaria borealis</name>
    <dbReference type="NCBI Taxonomy" id="47425"/>
    <lineage>
        <taxon>Eukaryota</taxon>
        <taxon>Fungi</taxon>
        <taxon>Dikarya</taxon>
        <taxon>Basidiomycota</taxon>
        <taxon>Agaricomycotina</taxon>
        <taxon>Agaricomycetes</taxon>
        <taxon>Agaricomycetidae</taxon>
        <taxon>Agaricales</taxon>
        <taxon>Marasmiineae</taxon>
        <taxon>Physalacriaceae</taxon>
        <taxon>Armillaria</taxon>
    </lineage>
</organism>
<feature type="compositionally biased region" description="Basic and acidic residues" evidence="1">
    <location>
        <begin position="152"/>
        <end position="171"/>
    </location>
</feature>
<evidence type="ECO:0000313" key="3">
    <source>
        <dbReference type="Proteomes" id="UP001175226"/>
    </source>
</evidence>
<evidence type="ECO:0000256" key="1">
    <source>
        <dbReference type="SAM" id="MobiDB-lite"/>
    </source>
</evidence>
<accession>A0AA39J828</accession>
<gene>
    <name evidence="2" type="ORF">EV421DRAFT_1739841</name>
</gene>
<dbReference type="EMBL" id="JAUEPT010000058">
    <property type="protein sequence ID" value="KAK0435973.1"/>
    <property type="molecule type" value="Genomic_DNA"/>
</dbReference>
<dbReference type="Proteomes" id="UP001175226">
    <property type="component" value="Unassembled WGS sequence"/>
</dbReference>
<comment type="caution">
    <text evidence="2">The sequence shown here is derived from an EMBL/GenBank/DDBJ whole genome shotgun (WGS) entry which is preliminary data.</text>
</comment>